<comment type="catalytic activity">
    <reaction evidence="17 19">
        <text>alpha-ribazole + adenosylcob(III)inamide-GDP = adenosylcob(III)alamin + GMP + H(+)</text>
        <dbReference type="Rhea" id="RHEA:16049"/>
        <dbReference type="ChEBI" id="CHEBI:10329"/>
        <dbReference type="ChEBI" id="CHEBI:15378"/>
        <dbReference type="ChEBI" id="CHEBI:18408"/>
        <dbReference type="ChEBI" id="CHEBI:58115"/>
        <dbReference type="ChEBI" id="CHEBI:60487"/>
        <dbReference type="EC" id="2.7.8.26"/>
    </reaction>
</comment>
<dbReference type="KEGG" id="maqe:RJ40_11000"/>
<reference evidence="20" key="2">
    <citation type="submission" date="2019-02" db="EMBL/GenBank/DDBJ databases">
        <authorList>
            <person name="Chen S.-C."/>
            <person name="Chien H.-H."/>
            <person name="Lai M.-C."/>
        </authorList>
    </citation>
    <scope>NUCLEOTIDE SEQUENCE</scope>
    <source>
        <strain evidence="20">N2F9704</strain>
    </source>
</reference>
<keyword evidence="8 19" id="KW-0169">Cobalamin biosynthesis</keyword>
<dbReference type="GeneID" id="76424899"/>
<keyword evidence="11 19" id="KW-0460">Magnesium</keyword>
<dbReference type="GO" id="GO:0005886">
    <property type="term" value="C:plasma membrane"/>
    <property type="evidence" value="ECO:0007669"/>
    <property type="project" value="UniProtKB-SubCell"/>
</dbReference>
<keyword evidence="7 19" id="KW-1003">Cell membrane</keyword>
<feature type="transmembrane region" description="Helical" evidence="19">
    <location>
        <begin position="170"/>
        <end position="188"/>
    </location>
</feature>
<dbReference type="GO" id="GO:0008818">
    <property type="term" value="F:cobalamin 5'-phosphate synthase activity"/>
    <property type="evidence" value="ECO:0007669"/>
    <property type="project" value="UniProtKB-UniRule"/>
</dbReference>
<evidence type="ECO:0000256" key="19">
    <source>
        <dbReference type="HAMAP-Rule" id="MF_00719"/>
    </source>
</evidence>
<feature type="transmembrane region" description="Helical" evidence="19">
    <location>
        <begin position="194"/>
        <end position="214"/>
    </location>
</feature>
<evidence type="ECO:0000256" key="5">
    <source>
        <dbReference type="ARBA" id="ARBA00013200"/>
    </source>
</evidence>
<dbReference type="RefSeq" id="WP_265580910.1">
    <property type="nucleotide sequence ID" value="NZ_CP036172.1"/>
</dbReference>
<dbReference type="EC" id="2.7.8.26" evidence="5 19"/>
<comment type="similarity">
    <text evidence="4 19">Belongs to the CobS family.</text>
</comment>
<organism evidence="20 21">
    <name type="scientific">Methanofollis aquaemaris</name>
    <dbReference type="NCBI Taxonomy" id="126734"/>
    <lineage>
        <taxon>Archaea</taxon>
        <taxon>Methanobacteriati</taxon>
        <taxon>Methanobacteriota</taxon>
        <taxon>Stenosarchaea group</taxon>
        <taxon>Methanomicrobia</taxon>
        <taxon>Methanomicrobiales</taxon>
        <taxon>Methanomicrobiaceae</taxon>
        <taxon>Methanofollis</taxon>
    </lineage>
</organism>
<sequence length="238" mass="24451">MALDALRALFQFCTILPFGRPADFDAFARHTWLYPLAGYIIGGIAAGIALLLSGHPGLAAAAAVAAAIIVSGANHFDGLLDLGDGLMAHGSREKRITALTDRQIGAGGVACGLLTTLIAVEGLSAAWSIPFVILTAEVCAKLAMAWITALGAPFHEGIHAYLHGFAKKRFVIYALVPVLPLFLLPLGPALIGRALLVTAIVVALLVSLATRLFGGVNGDVAGASNEITRAAVALALAL</sequence>
<feature type="transmembrane region" description="Helical" evidence="19">
    <location>
        <begin position="31"/>
        <end position="51"/>
    </location>
</feature>
<evidence type="ECO:0000256" key="2">
    <source>
        <dbReference type="ARBA" id="ARBA00004651"/>
    </source>
</evidence>
<dbReference type="HAMAP" id="MF_00719">
    <property type="entry name" value="CobS"/>
    <property type="match status" value="1"/>
</dbReference>
<gene>
    <name evidence="19 20" type="primary">cobS</name>
    <name evidence="20" type="ORF">RJ40_11000</name>
</gene>
<keyword evidence="21" id="KW-1185">Reference proteome</keyword>
<evidence type="ECO:0000256" key="6">
    <source>
        <dbReference type="ARBA" id="ARBA00015850"/>
    </source>
</evidence>
<comment type="pathway">
    <text evidence="3 19">Cofactor biosynthesis; adenosylcobalamin biosynthesis; adenosylcobalamin from cob(II)yrinate a,c-diamide: step 7/7.</text>
</comment>
<evidence type="ECO:0000256" key="12">
    <source>
        <dbReference type="ARBA" id="ARBA00022989"/>
    </source>
</evidence>
<evidence type="ECO:0000256" key="8">
    <source>
        <dbReference type="ARBA" id="ARBA00022573"/>
    </source>
</evidence>
<comment type="cofactor">
    <cofactor evidence="1 19">
        <name>Mg(2+)</name>
        <dbReference type="ChEBI" id="CHEBI:18420"/>
    </cofactor>
</comment>
<dbReference type="GO" id="GO:0009236">
    <property type="term" value="P:cobalamin biosynthetic process"/>
    <property type="evidence" value="ECO:0007669"/>
    <property type="project" value="UniProtKB-UniRule"/>
</dbReference>
<evidence type="ECO:0000256" key="16">
    <source>
        <dbReference type="ARBA" id="ARBA00032853"/>
    </source>
</evidence>
<evidence type="ECO:0000256" key="9">
    <source>
        <dbReference type="ARBA" id="ARBA00022679"/>
    </source>
</evidence>
<proteinExistence type="inferred from homology"/>
<evidence type="ECO:0000256" key="1">
    <source>
        <dbReference type="ARBA" id="ARBA00001946"/>
    </source>
</evidence>
<dbReference type="AlphaFoldDB" id="A0A8A3S8H9"/>
<comment type="function">
    <text evidence="14 19">Joins adenosylcobinamide-GDP and alpha-ribazole to generate adenosylcobalamin (Ado-cobalamin). Also synthesizes adenosylcobalamin 5'-phosphate from adenosylcobinamide-GDP and alpha-ribazole 5'-phosphate.</text>
</comment>
<evidence type="ECO:0000256" key="11">
    <source>
        <dbReference type="ARBA" id="ARBA00022842"/>
    </source>
</evidence>
<evidence type="ECO:0000256" key="14">
    <source>
        <dbReference type="ARBA" id="ARBA00025228"/>
    </source>
</evidence>
<name>A0A8A3S8H9_9EURY</name>
<reference evidence="20" key="1">
    <citation type="journal article" date="2001" name="Int. J. Syst. Evol. Microbiol.">
        <title>Methanofollis aquaemaris sp. nov., a methanogen isolated from an aquaculture fish pond.</title>
        <authorList>
            <person name="Lai M.C."/>
            <person name="Chen S.C."/>
        </authorList>
    </citation>
    <scope>NUCLEOTIDE SEQUENCE</scope>
    <source>
        <strain evidence="20">N2F9704</strain>
    </source>
</reference>
<evidence type="ECO:0000256" key="13">
    <source>
        <dbReference type="ARBA" id="ARBA00023136"/>
    </source>
</evidence>
<feature type="transmembrane region" description="Helical" evidence="19">
    <location>
        <begin position="127"/>
        <end position="149"/>
    </location>
</feature>
<evidence type="ECO:0000256" key="15">
    <source>
        <dbReference type="ARBA" id="ARBA00032605"/>
    </source>
</evidence>
<feature type="transmembrane region" description="Helical" evidence="19">
    <location>
        <begin position="58"/>
        <end position="76"/>
    </location>
</feature>
<dbReference type="UniPathway" id="UPA00148">
    <property type="reaction ID" value="UER00238"/>
</dbReference>
<evidence type="ECO:0000256" key="7">
    <source>
        <dbReference type="ARBA" id="ARBA00022475"/>
    </source>
</evidence>
<dbReference type="NCBIfam" id="TIGR00317">
    <property type="entry name" value="cobS"/>
    <property type="match status" value="1"/>
</dbReference>
<dbReference type="Pfam" id="PF02654">
    <property type="entry name" value="CobS"/>
    <property type="match status" value="1"/>
</dbReference>
<evidence type="ECO:0000256" key="3">
    <source>
        <dbReference type="ARBA" id="ARBA00004663"/>
    </source>
</evidence>
<keyword evidence="9 19" id="KW-0808">Transferase</keyword>
<keyword evidence="10 19" id="KW-0812">Transmembrane</keyword>
<evidence type="ECO:0000313" key="21">
    <source>
        <dbReference type="Proteomes" id="UP001042704"/>
    </source>
</evidence>
<keyword evidence="13 19" id="KW-0472">Membrane</keyword>
<dbReference type="PANTHER" id="PTHR34148:SF1">
    <property type="entry name" value="ADENOSYLCOBINAMIDE-GDP RIBAZOLETRANSFERASE"/>
    <property type="match status" value="1"/>
</dbReference>
<comment type="catalytic activity">
    <reaction evidence="18 19">
        <text>alpha-ribazole 5'-phosphate + adenosylcob(III)inamide-GDP = adenosylcob(III)alamin 5'-phosphate + GMP + H(+)</text>
        <dbReference type="Rhea" id="RHEA:23560"/>
        <dbReference type="ChEBI" id="CHEBI:15378"/>
        <dbReference type="ChEBI" id="CHEBI:57918"/>
        <dbReference type="ChEBI" id="CHEBI:58115"/>
        <dbReference type="ChEBI" id="CHEBI:60487"/>
        <dbReference type="ChEBI" id="CHEBI:60493"/>
        <dbReference type="EC" id="2.7.8.26"/>
    </reaction>
</comment>
<evidence type="ECO:0000313" key="20">
    <source>
        <dbReference type="EMBL" id="QSZ67984.1"/>
    </source>
</evidence>
<dbReference type="InterPro" id="IPR003805">
    <property type="entry name" value="CobS"/>
</dbReference>
<dbReference type="PANTHER" id="PTHR34148">
    <property type="entry name" value="ADENOSYLCOBINAMIDE-GDP RIBAZOLETRANSFERASE"/>
    <property type="match status" value="1"/>
</dbReference>
<evidence type="ECO:0000256" key="18">
    <source>
        <dbReference type="ARBA" id="ARBA00049504"/>
    </source>
</evidence>
<protein>
    <recommendedName>
        <fullName evidence="6 19">Adenosylcobinamide-GDP ribazoletransferase</fullName>
        <ecNumber evidence="5 19">2.7.8.26</ecNumber>
    </recommendedName>
    <alternativeName>
        <fullName evidence="16 19">Cobalamin synthase</fullName>
    </alternativeName>
    <alternativeName>
        <fullName evidence="15 19">Cobalamin-5'-phosphate synthase</fullName>
    </alternativeName>
</protein>
<evidence type="ECO:0000256" key="17">
    <source>
        <dbReference type="ARBA" id="ARBA00048623"/>
    </source>
</evidence>
<dbReference type="EMBL" id="CP036172">
    <property type="protein sequence ID" value="QSZ67984.1"/>
    <property type="molecule type" value="Genomic_DNA"/>
</dbReference>
<evidence type="ECO:0000256" key="10">
    <source>
        <dbReference type="ARBA" id="ARBA00022692"/>
    </source>
</evidence>
<dbReference type="Proteomes" id="UP001042704">
    <property type="component" value="Chromosome"/>
</dbReference>
<keyword evidence="12 19" id="KW-1133">Transmembrane helix</keyword>
<accession>A0A8A3S8H9</accession>
<evidence type="ECO:0000256" key="4">
    <source>
        <dbReference type="ARBA" id="ARBA00010561"/>
    </source>
</evidence>
<comment type="subcellular location">
    <subcellularLocation>
        <location evidence="2 19">Cell membrane</location>
        <topology evidence="2 19">Multi-pass membrane protein</topology>
    </subcellularLocation>
</comment>
<dbReference type="GO" id="GO:0051073">
    <property type="term" value="F:adenosylcobinamide-GDP ribazoletransferase activity"/>
    <property type="evidence" value="ECO:0007669"/>
    <property type="project" value="UniProtKB-UniRule"/>
</dbReference>